<accession>A0A6B0UGJ8</accession>
<sequence length="99" mass="9947">MKRAAAAAAVPVTSFAAMGIPAAPQLWRVAKALPLAITPPRNVDWAQAAVEPAATPAEPKPSAPTIAGATMVAPAKATAPNAIAEASTIVVTCTWCLPH</sequence>
<proteinExistence type="predicted"/>
<reference evidence="1" key="1">
    <citation type="submission" date="2019-12" db="EMBL/GenBank/DDBJ databases">
        <title>An insight into the sialome of adult female Ixodes ricinus ticks feeding for 6 days.</title>
        <authorList>
            <person name="Perner J."/>
            <person name="Ribeiro J.M.C."/>
        </authorList>
    </citation>
    <scope>NUCLEOTIDE SEQUENCE</scope>
    <source>
        <strain evidence="1">Semi-engorged</strain>
        <tissue evidence="1">Salivary glands</tissue>
    </source>
</reference>
<dbReference type="EMBL" id="GIFC01005793">
    <property type="protein sequence ID" value="MXU87876.1"/>
    <property type="molecule type" value="Transcribed_RNA"/>
</dbReference>
<organism evidence="1">
    <name type="scientific">Ixodes ricinus</name>
    <name type="common">Common tick</name>
    <name type="synonym">Acarus ricinus</name>
    <dbReference type="NCBI Taxonomy" id="34613"/>
    <lineage>
        <taxon>Eukaryota</taxon>
        <taxon>Metazoa</taxon>
        <taxon>Ecdysozoa</taxon>
        <taxon>Arthropoda</taxon>
        <taxon>Chelicerata</taxon>
        <taxon>Arachnida</taxon>
        <taxon>Acari</taxon>
        <taxon>Parasitiformes</taxon>
        <taxon>Ixodida</taxon>
        <taxon>Ixodoidea</taxon>
        <taxon>Ixodidae</taxon>
        <taxon>Ixodinae</taxon>
        <taxon>Ixodes</taxon>
    </lineage>
</organism>
<protein>
    <submittedName>
        <fullName evidence="1">Putative secreted protein</fullName>
    </submittedName>
</protein>
<dbReference type="AlphaFoldDB" id="A0A6B0UGJ8"/>
<name>A0A6B0UGJ8_IXORI</name>
<evidence type="ECO:0000313" key="1">
    <source>
        <dbReference type="EMBL" id="MXU87876.1"/>
    </source>
</evidence>